<evidence type="ECO:0000313" key="7">
    <source>
        <dbReference type="EMBL" id="CAJ1385896.1"/>
    </source>
</evidence>
<evidence type="ECO:0000259" key="6">
    <source>
        <dbReference type="Pfam" id="PF01490"/>
    </source>
</evidence>
<comment type="caution">
    <text evidence="7">The sequence shown here is derived from an EMBL/GenBank/DDBJ whole genome shotgun (WGS) entry which is preliminary data.</text>
</comment>
<feature type="transmembrane region" description="Helical" evidence="5">
    <location>
        <begin position="67"/>
        <end position="91"/>
    </location>
</feature>
<dbReference type="Proteomes" id="UP001178507">
    <property type="component" value="Unassembled WGS sequence"/>
</dbReference>
<organism evidence="7 8">
    <name type="scientific">Effrenium voratum</name>
    <dbReference type="NCBI Taxonomy" id="2562239"/>
    <lineage>
        <taxon>Eukaryota</taxon>
        <taxon>Sar</taxon>
        <taxon>Alveolata</taxon>
        <taxon>Dinophyceae</taxon>
        <taxon>Suessiales</taxon>
        <taxon>Symbiodiniaceae</taxon>
        <taxon>Effrenium</taxon>
    </lineage>
</organism>
<proteinExistence type="predicted"/>
<keyword evidence="4 5" id="KW-0472">Membrane</keyword>
<feature type="transmembrane region" description="Helical" evidence="5">
    <location>
        <begin position="167"/>
        <end position="187"/>
    </location>
</feature>
<dbReference type="InterPro" id="IPR013057">
    <property type="entry name" value="AA_transpt_TM"/>
</dbReference>
<accession>A0AA36IDX3</accession>
<feature type="domain" description="Amino acid transporter transmembrane" evidence="6">
    <location>
        <begin position="4"/>
        <end position="188"/>
    </location>
</feature>
<comment type="subcellular location">
    <subcellularLocation>
        <location evidence="1">Membrane</location>
        <topology evidence="1">Multi-pass membrane protein</topology>
    </subcellularLocation>
</comment>
<keyword evidence="8" id="KW-1185">Reference proteome</keyword>
<dbReference type="GO" id="GO:0015179">
    <property type="term" value="F:L-amino acid transmembrane transporter activity"/>
    <property type="evidence" value="ECO:0007669"/>
    <property type="project" value="TreeGrafter"/>
</dbReference>
<evidence type="ECO:0000256" key="4">
    <source>
        <dbReference type="ARBA" id="ARBA00023136"/>
    </source>
</evidence>
<reference evidence="7" key="1">
    <citation type="submission" date="2023-08" db="EMBL/GenBank/DDBJ databases">
        <authorList>
            <person name="Chen Y."/>
            <person name="Shah S."/>
            <person name="Dougan E. K."/>
            <person name="Thang M."/>
            <person name="Chan C."/>
        </authorList>
    </citation>
    <scope>NUCLEOTIDE SEQUENCE</scope>
</reference>
<dbReference type="AlphaFoldDB" id="A0AA36IDX3"/>
<feature type="transmembrane region" description="Helical" evidence="5">
    <location>
        <begin position="134"/>
        <end position="155"/>
    </location>
</feature>
<keyword evidence="2 5" id="KW-0812">Transmembrane</keyword>
<feature type="transmembrane region" description="Helical" evidence="5">
    <location>
        <begin position="21"/>
        <end position="47"/>
    </location>
</feature>
<gene>
    <name evidence="7" type="ORF">EVOR1521_LOCUS12386</name>
</gene>
<evidence type="ECO:0000313" key="8">
    <source>
        <dbReference type="Proteomes" id="UP001178507"/>
    </source>
</evidence>
<sequence>MVVMSPSVSASMVEPERFTAAVTLAITYFTANYLLLSFCGDFLYSYVAGDVVAQEVTLSKAFSVTPIHSAAVVIYVLQLLLTFPSGLFMMFRNAEKLCASRASWQRRARRVVLILSFCGVAMILPRFADFLAVAGAVGNSMCVFILPHLAFLNQCRKGFLSASACRIPYSWLVVLIFGVCCGVWASVVSLQQLL</sequence>
<dbReference type="EMBL" id="CAUJNA010001302">
    <property type="protein sequence ID" value="CAJ1385896.1"/>
    <property type="molecule type" value="Genomic_DNA"/>
</dbReference>
<feature type="transmembrane region" description="Helical" evidence="5">
    <location>
        <begin position="111"/>
        <end position="128"/>
    </location>
</feature>
<dbReference type="PANTHER" id="PTHR22950">
    <property type="entry name" value="AMINO ACID TRANSPORTER"/>
    <property type="match status" value="1"/>
</dbReference>
<evidence type="ECO:0000256" key="2">
    <source>
        <dbReference type="ARBA" id="ARBA00022692"/>
    </source>
</evidence>
<dbReference type="Pfam" id="PF01490">
    <property type="entry name" value="Aa_trans"/>
    <property type="match status" value="1"/>
</dbReference>
<protein>
    <recommendedName>
        <fullName evidence="6">Amino acid transporter transmembrane domain-containing protein</fullName>
    </recommendedName>
</protein>
<name>A0AA36IDX3_9DINO</name>
<keyword evidence="3 5" id="KW-1133">Transmembrane helix</keyword>
<evidence type="ECO:0000256" key="1">
    <source>
        <dbReference type="ARBA" id="ARBA00004141"/>
    </source>
</evidence>
<dbReference type="GO" id="GO:0016020">
    <property type="term" value="C:membrane"/>
    <property type="evidence" value="ECO:0007669"/>
    <property type="project" value="UniProtKB-SubCell"/>
</dbReference>
<evidence type="ECO:0000256" key="3">
    <source>
        <dbReference type="ARBA" id="ARBA00022989"/>
    </source>
</evidence>
<evidence type="ECO:0000256" key="5">
    <source>
        <dbReference type="SAM" id="Phobius"/>
    </source>
</evidence>